<dbReference type="SUPFAM" id="SSF51735">
    <property type="entry name" value="NAD(P)-binding Rossmann-fold domains"/>
    <property type="match status" value="1"/>
</dbReference>
<dbReference type="RefSeq" id="WP_124396511.1">
    <property type="nucleotide sequence ID" value="NZ_BHYM01000137.1"/>
</dbReference>
<evidence type="ECO:0000313" key="5">
    <source>
        <dbReference type="Proteomes" id="UP000287519"/>
    </source>
</evidence>
<dbReference type="PANTHER" id="PTHR43639:SF9">
    <property type="entry name" value="BLL5898 PROTEIN"/>
    <property type="match status" value="1"/>
</dbReference>
<dbReference type="PRINTS" id="PR00080">
    <property type="entry name" value="SDRFAMILY"/>
</dbReference>
<name>A0A402CNA8_RHOWR</name>
<dbReference type="CDD" id="cd05233">
    <property type="entry name" value="SDR_c"/>
    <property type="match status" value="1"/>
</dbReference>
<proteinExistence type="inferred from homology"/>
<dbReference type="SMART" id="SM00822">
    <property type="entry name" value="PKS_KR"/>
    <property type="match status" value="1"/>
</dbReference>
<dbReference type="FunFam" id="3.40.50.720:FF:000084">
    <property type="entry name" value="Short-chain dehydrogenase reductase"/>
    <property type="match status" value="1"/>
</dbReference>
<dbReference type="InterPro" id="IPR057326">
    <property type="entry name" value="KR_dom"/>
</dbReference>
<evidence type="ECO:0000313" key="4">
    <source>
        <dbReference type="EMBL" id="GCE45009.1"/>
    </source>
</evidence>
<evidence type="ECO:0000259" key="3">
    <source>
        <dbReference type="SMART" id="SM00822"/>
    </source>
</evidence>
<dbReference type="GO" id="GO:0016491">
    <property type="term" value="F:oxidoreductase activity"/>
    <property type="evidence" value="ECO:0007669"/>
    <property type="project" value="UniProtKB-KW"/>
</dbReference>
<dbReference type="PANTHER" id="PTHR43639">
    <property type="entry name" value="OXIDOREDUCTASE, SHORT-CHAIN DEHYDROGENASE/REDUCTASE FAMILY (AFU_ORTHOLOGUE AFUA_5G02870)"/>
    <property type="match status" value="1"/>
</dbReference>
<dbReference type="OrthoDB" id="9803333at2"/>
<dbReference type="InterPro" id="IPR020904">
    <property type="entry name" value="Sc_DH/Rdtase_CS"/>
</dbReference>
<dbReference type="InterPro" id="IPR002347">
    <property type="entry name" value="SDR_fam"/>
</dbReference>
<dbReference type="Pfam" id="PF13561">
    <property type="entry name" value="adh_short_C2"/>
    <property type="match status" value="1"/>
</dbReference>
<sequence>MRLEGKTALVTGAGTGIGAAIAHRLVADGARVCLVGRRQSVLDETLAELPVGSAVTVSADISIAGEVDGAVGVAVEFGKGSLDIVVNNAGIGPVGTIEDCDVDEWNQALAVNLTGPMLVTRAAIPYLRRNGGAVVNISSVAGRRAFPGLAAYCVSKAGLIMLTQQAAVDFGADGIRFNAVCPGWIRTPMSEQDMQAVIEIHGGDVDSAFALVSRDTPLRRVAEPSEIAGVISFLASDDASFVSGEILAADGGSTVLDVSTLAFYDRSAAVL</sequence>
<feature type="domain" description="Ketoreductase" evidence="3">
    <location>
        <begin position="6"/>
        <end position="178"/>
    </location>
</feature>
<evidence type="ECO:0000256" key="2">
    <source>
        <dbReference type="ARBA" id="ARBA00023002"/>
    </source>
</evidence>
<keyword evidence="2" id="KW-0560">Oxidoreductase</keyword>
<protein>
    <submittedName>
        <fullName evidence="4">3-oxoacyl-[acyl-carrier protein] reductase</fullName>
    </submittedName>
</protein>
<comment type="caution">
    <text evidence="4">The sequence shown here is derived from an EMBL/GenBank/DDBJ whole genome shotgun (WGS) entry which is preliminary data.</text>
</comment>
<dbReference type="PROSITE" id="PS00061">
    <property type="entry name" value="ADH_SHORT"/>
    <property type="match status" value="1"/>
</dbReference>
<dbReference type="AlphaFoldDB" id="A0A402CNA8"/>
<dbReference type="Gene3D" id="3.40.50.720">
    <property type="entry name" value="NAD(P)-binding Rossmann-like Domain"/>
    <property type="match status" value="1"/>
</dbReference>
<evidence type="ECO:0000256" key="1">
    <source>
        <dbReference type="ARBA" id="ARBA00006484"/>
    </source>
</evidence>
<organism evidence="4 5">
    <name type="scientific">Rhodococcus wratislaviensis</name>
    <name type="common">Tsukamurella wratislaviensis</name>
    <dbReference type="NCBI Taxonomy" id="44752"/>
    <lineage>
        <taxon>Bacteria</taxon>
        <taxon>Bacillati</taxon>
        <taxon>Actinomycetota</taxon>
        <taxon>Actinomycetes</taxon>
        <taxon>Mycobacteriales</taxon>
        <taxon>Nocardiaceae</taxon>
        <taxon>Rhodococcus</taxon>
    </lineage>
</organism>
<reference evidence="4 5" key="1">
    <citation type="submission" date="2018-11" db="EMBL/GenBank/DDBJ databases">
        <title>Microbial catabolism of amino acid.</title>
        <authorList>
            <person name="Hibi M."/>
            <person name="Ogawa J."/>
        </authorList>
    </citation>
    <scope>NUCLEOTIDE SEQUENCE [LARGE SCALE GENOMIC DNA]</scope>
    <source>
        <strain evidence="4 5">C31-06</strain>
    </source>
</reference>
<dbReference type="Proteomes" id="UP000287519">
    <property type="component" value="Unassembled WGS sequence"/>
</dbReference>
<gene>
    <name evidence="4" type="ORF">Rhow_000969</name>
</gene>
<dbReference type="InterPro" id="IPR036291">
    <property type="entry name" value="NAD(P)-bd_dom_sf"/>
</dbReference>
<dbReference type="EMBL" id="BHYM01000137">
    <property type="protein sequence ID" value="GCE45009.1"/>
    <property type="molecule type" value="Genomic_DNA"/>
</dbReference>
<dbReference type="NCBIfam" id="NF005559">
    <property type="entry name" value="PRK07231.1"/>
    <property type="match status" value="1"/>
</dbReference>
<comment type="similarity">
    <text evidence="1">Belongs to the short-chain dehydrogenases/reductases (SDR) family.</text>
</comment>
<dbReference type="PRINTS" id="PR00081">
    <property type="entry name" value="GDHRDH"/>
</dbReference>
<keyword evidence="5" id="KW-1185">Reference proteome</keyword>
<accession>A0A402CNA8</accession>